<dbReference type="EC" id="3.1.3.89" evidence="5"/>
<dbReference type="InterPro" id="IPR003607">
    <property type="entry name" value="HD/PDEase_dom"/>
</dbReference>
<proteinExistence type="predicted"/>
<evidence type="ECO:0000259" key="8">
    <source>
        <dbReference type="SMART" id="SM00471"/>
    </source>
</evidence>
<dbReference type="Pfam" id="PF13023">
    <property type="entry name" value="HD_3"/>
    <property type="match status" value="1"/>
</dbReference>
<name>A0A401H962_AERPX</name>
<keyword evidence="6" id="KW-0479">Metal-binding</keyword>
<evidence type="ECO:0000256" key="4">
    <source>
        <dbReference type="ARBA" id="ARBA00011738"/>
    </source>
</evidence>
<gene>
    <name evidence="9" type="ORF">apy_07210</name>
</gene>
<dbReference type="RefSeq" id="WP_131160010.1">
    <property type="nucleotide sequence ID" value="NZ_BDMD01000038.1"/>
</dbReference>
<evidence type="ECO:0000313" key="10">
    <source>
        <dbReference type="Proteomes" id="UP000291213"/>
    </source>
</evidence>
<organism evidence="9 10">
    <name type="scientific">Aeropyrum pernix</name>
    <dbReference type="NCBI Taxonomy" id="56636"/>
    <lineage>
        <taxon>Archaea</taxon>
        <taxon>Thermoproteota</taxon>
        <taxon>Thermoprotei</taxon>
        <taxon>Desulfurococcales</taxon>
        <taxon>Desulfurococcaceae</taxon>
        <taxon>Aeropyrum</taxon>
    </lineage>
</organism>
<dbReference type="InterPro" id="IPR006674">
    <property type="entry name" value="HD_domain"/>
</dbReference>
<dbReference type="Gene3D" id="1.10.3210.10">
    <property type="entry name" value="Hypothetical protein af1432"/>
    <property type="match status" value="1"/>
</dbReference>
<evidence type="ECO:0000313" key="9">
    <source>
        <dbReference type="EMBL" id="GBF08996.1"/>
    </source>
</evidence>
<dbReference type="AlphaFoldDB" id="A0A401H962"/>
<evidence type="ECO:0000256" key="3">
    <source>
        <dbReference type="ARBA" id="ARBA00001941"/>
    </source>
</evidence>
<dbReference type="SUPFAM" id="SSF109604">
    <property type="entry name" value="HD-domain/PDEase-like"/>
    <property type="match status" value="1"/>
</dbReference>
<comment type="caution">
    <text evidence="9">The sequence shown here is derived from an EMBL/GenBank/DDBJ whole genome shotgun (WGS) entry which is preliminary data.</text>
</comment>
<evidence type="ECO:0000256" key="7">
    <source>
        <dbReference type="ARBA" id="ARBA00022801"/>
    </source>
</evidence>
<dbReference type="PANTHER" id="PTHR11845">
    <property type="entry name" value="5'-DEOXYNUCLEOTIDASE HDDC2"/>
    <property type="match status" value="1"/>
</dbReference>
<dbReference type="OrthoDB" id="46088at2157"/>
<comment type="catalytic activity">
    <reaction evidence="1">
        <text>a 2'-deoxyribonucleoside 5'-phosphate + H2O = a 2'-deoxyribonucleoside + phosphate</text>
        <dbReference type="Rhea" id="RHEA:36167"/>
        <dbReference type="ChEBI" id="CHEBI:15377"/>
        <dbReference type="ChEBI" id="CHEBI:18274"/>
        <dbReference type="ChEBI" id="CHEBI:43474"/>
        <dbReference type="ChEBI" id="CHEBI:65317"/>
        <dbReference type="EC" id="3.1.3.89"/>
    </reaction>
</comment>
<comment type="subunit">
    <text evidence="4">Homodimer.</text>
</comment>
<dbReference type="SMART" id="SM00471">
    <property type="entry name" value="HDc"/>
    <property type="match status" value="1"/>
</dbReference>
<dbReference type="InterPro" id="IPR039356">
    <property type="entry name" value="YfbR/HDDC2"/>
</dbReference>
<dbReference type="EMBL" id="BDMD01000038">
    <property type="protein sequence ID" value="GBF08996.1"/>
    <property type="molecule type" value="Genomic_DNA"/>
</dbReference>
<feature type="domain" description="HD/PDEase" evidence="8">
    <location>
        <begin position="28"/>
        <end position="142"/>
    </location>
</feature>
<sequence>MRSLGEVLEALSSLSRTGWMLRGVPHQLAETVAEHLFASAVIAGEIAWRARSSGLRVSPEKAVAIALYHDMAESVIGDISRRAGLSRAKREAEARAFASLPLSEGAKNLFGEFEEASSPEARIARVAELLATLWRSCVYARLGFRVEDIGRGSLEEALALAREWGLEEHAQGVARLLGVEGCLEG</sequence>
<evidence type="ECO:0000256" key="5">
    <source>
        <dbReference type="ARBA" id="ARBA00012964"/>
    </source>
</evidence>
<evidence type="ECO:0000256" key="2">
    <source>
        <dbReference type="ARBA" id="ARBA00001936"/>
    </source>
</evidence>
<evidence type="ECO:0000256" key="6">
    <source>
        <dbReference type="ARBA" id="ARBA00022723"/>
    </source>
</evidence>
<reference evidence="9 10" key="1">
    <citation type="submission" date="2017-02" db="EMBL/GenBank/DDBJ databases">
        <title>isolation and characterization of a novel temperate virus Aeropyrum globular virus 1 infecting hyperthermophilic archaeon Aeropyrum.</title>
        <authorList>
            <person name="Yumiya M."/>
            <person name="Yoshida T."/>
            <person name="Sako Y."/>
        </authorList>
    </citation>
    <scope>NUCLEOTIDE SEQUENCE [LARGE SCALE GENOMIC DNA]</scope>
    <source>
        <strain evidence="9 10">YK1-12-2013</strain>
    </source>
</reference>
<protein>
    <recommendedName>
        <fullName evidence="5">5'-deoxynucleotidase</fullName>
        <ecNumber evidence="5">3.1.3.89</ecNumber>
    </recommendedName>
</protein>
<accession>A0A401H962</accession>
<dbReference type="Proteomes" id="UP000291213">
    <property type="component" value="Unassembled WGS sequence"/>
</dbReference>
<dbReference type="PANTHER" id="PTHR11845:SF13">
    <property type="entry name" value="5'-DEOXYNUCLEOTIDASE HDDC2"/>
    <property type="match status" value="1"/>
</dbReference>
<keyword evidence="7" id="KW-0378">Hydrolase</keyword>
<evidence type="ECO:0000256" key="1">
    <source>
        <dbReference type="ARBA" id="ARBA00001638"/>
    </source>
</evidence>
<comment type="cofactor">
    <cofactor evidence="3">
        <name>Co(2+)</name>
        <dbReference type="ChEBI" id="CHEBI:48828"/>
    </cofactor>
</comment>
<dbReference type="GO" id="GO:0046872">
    <property type="term" value="F:metal ion binding"/>
    <property type="evidence" value="ECO:0007669"/>
    <property type="project" value="UniProtKB-KW"/>
</dbReference>
<comment type="cofactor">
    <cofactor evidence="2">
        <name>Mn(2+)</name>
        <dbReference type="ChEBI" id="CHEBI:29035"/>
    </cofactor>
</comment>
<dbReference type="GO" id="GO:0002953">
    <property type="term" value="F:5'-deoxynucleotidase activity"/>
    <property type="evidence" value="ECO:0007669"/>
    <property type="project" value="UniProtKB-EC"/>
</dbReference>